<keyword evidence="1" id="KW-0472">Membrane</keyword>
<dbReference type="Pfam" id="PF20503">
    <property type="entry name" value="DUF6730"/>
    <property type="match status" value="1"/>
</dbReference>
<keyword evidence="3" id="KW-1185">Reference proteome</keyword>
<dbReference type="OrthoDB" id="1449890at2"/>
<feature type="transmembrane region" description="Helical" evidence="1">
    <location>
        <begin position="82"/>
        <end position="103"/>
    </location>
</feature>
<evidence type="ECO:0000313" key="2">
    <source>
        <dbReference type="EMBL" id="TMM59131.1"/>
    </source>
</evidence>
<dbReference type="Proteomes" id="UP000310314">
    <property type="component" value="Unassembled WGS sequence"/>
</dbReference>
<gene>
    <name evidence="2" type="ORF">FEE95_06780</name>
</gene>
<keyword evidence="1" id="KW-1133">Transmembrane helix</keyword>
<accession>A0A5S3PVU3</accession>
<evidence type="ECO:0000256" key="1">
    <source>
        <dbReference type="SAM" id="Phobius"/>
    </source>
</evidence>
<comment type="caution">
    <text evidence="2">The sequence shown here is derived from an EMBL/GenBank/DDBJ whole genome shotgun (WGS) entry which is preliminary data.</text>
</comment>
<dbReference type="RefSeq" id="WP_138657121.1">
    <property type="nucleotide sequence ID" value="NZ_VATY01000001.1"/>
</dbReference>
<keyword evidence="1" id="KW-0812">Transmembrane</keyword>
<reference evidence="2 3" key="1">
    <citation type="submission" date="2019-05" db="EMBL/GenBank/DDBJ databases">
        <authorList>
            <person name="Zhang J.-Y."/>
            <person name="Feg X."/>
            <person name="Du Z.-J."/>
        </authorList>
    </citation>
    <scope>NUCLEOTIDE SEQUENCE [LARGE SCALE GENOMIC DNA]</scope>
    <source>
        <strain evidence="2 3">RZ26</strain>
    </source>
</reference>
<dbReference type="InterPro" id="IPR046617">
    <property type="entry name" value="DUF6730"/>
</dbReference>
<sequence length="155" mass="18524">MKKMEEMMELFTDEIEGFSKSINKLESLSKNFVDLKIKTDTSSIEYLLKDFLKEQRKVITIYKEKTTEIKQGLRLARITPNWMATLFCITVTIQVLSLSYFAYHFIHSENRNKAAYIEGQKESNESARRYFEDHPIIYEDYKKWTRKKEGIQNQK</sequence>
<protein>
    <submittedName>
        <fullName evidence="2">Uncharacterized protein</fullName>
    </submittedName>
</protein>
<dbReference type="AlphaFoldDB" id="A0A5S3PVU3"/>
<proteinExistence type="predicted"/>
<organism evidence="2 3">
    <name type="scientific">Maribacter algarum</name>
    <name type="common">ex Zhang et al. 2020</name>
    <dbReference type="NCBI Taxonomy" id="2578118"/>
    <lineage>
        <taxon>Bacteria</taxon>
        <taxon>Pseudomonadati</taxon>
        <taxon>Bacteroidota</taxon>
        <taxon>Flavobacteriia</taxon>
        <taxon>Flavobacteriales</taxon>
        <taxon>Flavobacteriaceae</taxon>
        <taxon>Maribacter</taxon>
    </lineage>
</organism>
<name>A0A5S3PVU3_9FLAO</name>
<evidence type="ECO:0000313" key="3">
    <source>
        <dbReference type="Proteomes" id="UP000310314"/>
    </source>
</evidence>
<dbReference type="EMBL" id="VATY01000001">
    <property type="protein sequence ID" value="TMM59131.1"/>
    <property type="molecule type" value="Genomic_DNA"/>
</dbReference>